<dbReference type="GO" id="GO:0016491">
    <property type="term" value="F:oxidoreductase activity"/>
    <property type="evidence" value="ECO:0007669"/>
    <property type="project" value="UniProtKB-KW"/>
</dbReference>
<sequence length="176" mass="19364">MPVRGVRFILAPGEEQGKVIGEVDEKTAGKRLTSIVHRAALLQELLSDAPQERLHASKKLEGVDRRADKSLTLHFTDGTSHECDILIGADSIHSTVRKIVLDGSPAATPRSTGIWMVMTLQPYAEAQAIIGKGTIDFEDAREYSWIGNSEIKSLYQNWPQHLSKAVNGVELLLLPK</sequence>
<dbReference type="Gene3D" id="3.50.50.60">
    <property type="entry name" value="FAD/NAD(P)-binding domain"/>
    <property type="match status" value="1"/>
</dbReference>
<evidence type="ECO:0000256" key="3">
    <source>
        <dbReference type="ARBA" id="ARBA00023002"/>
    </source>
</evidence>
<protein>
    <recommendedName>
        <fullName evidence="6">FAD-binding domain-containing protein</fullName>
    </recommendedName>
</protein>
<dbReference type="InterPro" id="IPR036188">
    <property type="entry name" value="FAD/NAD-bd_sf"/>
</dbReference>
<keyword evidence="2" id="KW-0274">FAD</keyword>
<dbReference type="Proteomes" id="UP001140513">
    <property type="component" value="Unassembled WGS sequence"/>
</dbReference>
<dbReference type="GeneID" id="80914990"/>
<dbReference type="InterPro" id="IPR051104">
    <property type="entry name" value="FAD_monoxygenase"/>
</dbReference>
<organism evidence="4 5">
    <name type="scientific">Didymosphaeria variabile</name>
    <dbReference type="NCBI Taxonomy" id="1932322"/>
    <lineage>
        <taxon>Eukaryota</taxon>
        <taxon>Fungi</taxon>
        <taxon>Dikarya</taxon>
        <taxon>Ascomycota</taxon>
        <taxon>Pezizomycotina</taxon>
        <taxon>Dothideomycetes</taxon>
        <taxon>Pleosporomycetidae</taxon>
        <taxon>Pleosporales</taxon>
        <taxon>Massarineae</taxon>
        <taxon>Didymosphaeriaceae</taxon>
        <taxon>Didymosphaeria</taxon>
    </lineage>
</organism>
<gene>
    <name evidence="4" type="ORF">N0V89_011460</name>
</gene>
<comment type="caution">
    <text evidence="4">The sequence shown here is derived from an EMBL/GenBank/DDBJ whole genome shotgun (WGS) entry which is preliminary data.</text>
</comment>
<proteinExistence type="predicted"/>
<dbReference type="RefSeq" id="XP_056065494.1">
    <property type="nucleotide sequence ID" value="XM_056220191.1"/>
</dbReference>
<evidence type="ECO:0000313" key="4">
    <source>
        <dbReference type="EMBL" id="KAJ4345330.1"/>
    </source>
</evidence>
<dbReference type="SUPFAM" id="SSF51905">
    <property type="entry name" value="FAD/NAD(P)-binding domain"/>
    <property type="match status" value="1"/>
</dbReference>
<reference evidence="4" key="1">
    <citation type="submission" date="2022-10" db="EMBL/GenBank/DDBJ databases">
        <title>Tapping the CABI collections for fungal endophytes: first genome assemblies for Collariella, Neodidymelliopsis, Ascochyta clinopodiicola, Didymella pomorum, Didymosphaeria variabile, Neocosmospora piperis and Neocucurbitaria cava.</title>
        <authorList>
            <person name="Hill R."/>
        </authorList>
    </citation>
    <scope>NUCLEOTIDE SEQUENCE</scope>
    <source>
        <strain evidence="4">IMI 356815</strain>
    </source>
</reference>
<dbReference type="PANTHER" id="PTHR46720">
    <property type="entry name" value="HYDROXYLASE, PUTATIVE (AFU_ORTHOLOGUE AFUA_3G01460)-RELATED"/>
    <property type="match status" value="1"/>
</dbReference>
<name>A0A9W9C5D7_9PLEO</name>
<evidence type="ECO:0008006" key="6">
    <source>
        <dbReference type="Google" id="ProtNLM"/>
    </source>
</evidence>
<evidence type="ECO:0000313" key="5">
    <source>
        <dbReference type="Proteomes" id="UP001140513"/>
    </source>
</evidence>
<evidence type="ECO:0000256" key="1">
    <source>
        <dbReference type="ARBA" id="ARBA00022630"/>
    </source>
</evidence>
<keyword evidence="3" id="KW-0560">Oxidoreductase</keyword>
<dbReference type="PANTHER" id="PTHR46720:SF3">
    <property type="entry name" value="FAD-BINDING DOMAIN-CONTAINING PROTEIN-RELATED"/>
    <property type="match status" value="1"/>
</dbReference>
<dbReference type="GO" id="GO:0044550">
    <property type="term" value="P:secondary metabolite biosynthetic process"/>
    <property type="evidence" value="ECO:0007669"/>
    <property type="project" value="TreeGrafter"/>
</dbReference>
<dbReference type="EMBL" id="JAPEUX010000009">
    <property type="protein sequence ID" value="KAJ4345330.1"/>
    <property type="molecule type" value="Genomic_DNA"/>
</dbReference>
<keyword evidence="1" id="KW-0285">Flavoprotein</keyword>
<accession>A0A9W9C5D7</accession>
<keyword evidence="5" id="KW-1185">Reference proteome</keyword>
<evidence type="ECO:0000256" key="2">
    <source>
        <dbReference type="ARBA" id="ARBA00022827"/>
    </source>
</evidence>
<dbReference type="OrthoDB" id="16820at2759"/>
<dbReference type="AlphaFoldDB" id="A0A9W9C5D7"/>